<evidence type="ECO:0000256" key="1">
    <source>
        <dbReference type="PROSITE-ProRule" id="PRU00047"/>
    </source>
</evidence>
<dbReference type="GO" id="GO:0003676">
    <property type="term" value="F:nucleic acid binding"/>
    <property type="evidence" value="ECO:0007669"/>
    <property type="project" value="InterPro"/>
</dbReference>
<dbReference type="GO" id="GO:0008270">
    <property type="term" value="F:zinc ion binding"/>
    <property type="evidence" value="ECO:0007669"/>
    <property type="project" value="UniProtKB-KW"/>
</dbReference>
<sequence length="116" mass="12921">IIVHGVPLVFDTSNPTYLKTLMGENVDVLDSLQRVIWANQVSTCDPKKTHSSIIIHLMNPLQANIAIHNKVSVDGCSYQWVLQCYKCHDFGHPVRSCPNSATLCSHCAGEHTFKEC</sequence>
<feature type="non-terminal residue" evidence="3">
    <location>
        <position position="1"/>
    </location>
</feature>
<feature type="non-terminal residue" evidence="3">
    <location>
        <position position="116"/>
    </location>
</feature>
<keyword evidence="1" id="KW-0479">Metal-binding</keyword>
<protein>
    <recommendedName>
        <fullName evidence="2">CCHC-type domain-containing protein</fullName>
    </recommendedName>
</protein>
<accession>A0A9P6NH75</accession>
<evidence type="ECO:0000313" key="4">
    <source>
        <dbReference type="Proteomes" id="UP000886653"/>
    </source>
</evidence>
<comment type="caution">
    <text evidence="3">The sequence shown here is derived from an EMBL/GenBank/DDBJ whole genome shotgun (WGS) entry which is preliminary data.</text>
</comment>
<reference evidence="3" key="1">
    <citation type="submission" date="2013-11" db="EMBL/GenBank/DDBJ databases">
        <title>Genome sequence of the fusiform rust pathogen reveals effectors for host alternation and coevolution with pine.</title>
        <authorList>
            <consortium name="DOE Joint Genome Institute"/>
            <person name="Smith K."/>
            <person name="Pendleton A."/>
            <person name="Kubisiak T."/>
            <person name="Anderson C."/>
            <person name="Salamov A."/>
            <person name="Aerts A."/>
            <person name="Riley R."/>
            <person name="Clum A."/>
            <person name="Lindquist E."/>
            <person name="Ence D."/>
            <person name="Campbell M."/>
            <person name="Kronenberg Z."/>
            <person name="Feau N."/>
            <person name="Dhillon B."/>
            <person name="Hamelin R."/>
            <person name="Burleigh J."/>
            <person name="Smith J."/>
            <person name="Yandell M."/>
            <person name="Nelson C."/>
            <person name="Grigoriev I."/>
            <person name="Davis J."/>
        </authorList>
    </citation>
    <scope>NUCLEOTIDE SEQUENCE</scope>
    <source>
        <strain evidence="3">G11</strain>
    </source>
</reference>
<keyword evidence="1" id="KW-0863">Zinc-finger</keyword>
<evidence type="ECO:0000313" key="3">
    <source>
        <dbReference type="EMBL" id="KAG0143536.1"/>
    </source>
</evidence>
<dbReference type="OrthoDB" id="2914250at2759"/>
<organism evidence="3 4">
    <name type="scientific">Cronartium quercuum f. sp. fusiforme G11</name>
    <dbReference type="NCBI Taxonomy" id="708437"/>
    <lineage>
        <taxon>Eukaryota</taxon>
        <taxon>Fungi</taxon>
        <taxon>Dikarya</taxon>
        <taxon>Basidiomycota</taxon>
        <taxon>Pucciniomycotina</taxon>
        <taxon>Pucciniomycetes</taxon>
        <taxon>Pucciniales</taxon>
        <taxon>Coleosporiaceae</taxon>
        <taxon>Cronartium</taxon>
    </lineage>
</organism>
<name>A0A9P6NH75_9BASI</name>
<gene>
    <name evidence="3" type="ORF">CROQUDRAFT_20389</name>
</gene>
<feature type="domain" description="CCHC-type" evidence="2">
    <location>
        <begin position="84"/>
        <end position="99"/>
    </location>
</feature>
<evidence type="ECO:0000259" key="2">
    <source>
        <dbReference type="PROSITE" id="PS50158"/>
    </source>
</evidence>
<dbReference type="InterPro" id="IPR001878">
    <property type="entry name" value="Znf_CCHC"/>
</dbReference>
<dbReference type="AlphaFoldDB" id="A0A9P6NH75"/>
<dbReference type="Proteomes" id="UP000886653">
    <property type="component" value="Unassembled WGS sequence"/>
</dbReference>
<keyword evidence="1" id="KW-0862">Zinc</keyword>
<dbReference type="PROSITE" id="PS50158">
    <property type="entry name" value="ZF_CCHC"/>
    <property type="match status" value="1"/>
</dbReference>
<proteinExistence type="predicted"/>
<keyword evidence="4" id="KW-1185">Reference proteome</keyword>
<dbReference type="EMBL" id="MU167316">
    <property type="protein sequence ID" value="KAG0143536.1"/>
    <property type="molecule type" value="Genomic_DNA"/>
</dbReference>